<dbReference type="Gene3D" id="3.40.50.1820">
    <property type="entry name" value="alpha/beta hydrolase"/>
    <property type="match status" value="1"/>
</dbReference>
<dbReference type="InterPro" id="IPR027417">
    <property type="entry name" value="P-loop_NTPase"/>
</dbReference>
<proteinExistence type="inferred from homology"/>
<dbReference type="Pfam" id="PF13374">
    <property type="entry name" value="TPR_10"/>
    <property type="match status" value="3"/>
</dbReference>
<dbReference type="Pfam" id="PF02230">
    <property type="entry name" value="Abhydrolase_2"/>
    <property type="match status" value="1"/>
</dbReference>
<dbReference type="SUPFAM" id="SSF53474">
    <property type="entry name" value="alpha/beta-Hydrolases"/>
    <property type="match status" value="1"/>
</dbReference>
<dbReference type="InterPro" id="IPR029058">
    <property type="entry name" value="AB_hydrolase_fold"/>
</dbReference>
<dbReference type="GeneID" id="41989066"/>
<feature type="domain" description="Phospholipase/carboxylesterase/thioesterase" evidence="2">
    <location>
        <begin position="47"/>
        <end position="215"/>
    </location>
</feature>
<dbReference type="Proteomes" id="UP000431533">
    <property type="component" value="Unassembled WGS sequence"/>
</dbReference>
<dbReference type="Gene3D" id="1.25.40.10">
    <property type="entry name" value="Tetratricopeptide repeat domain"/>
    <property type="match status" value="1"/>
</dbReference>
<dbReference type="PANTHER" id="PTHR10655:SF63">
    <property type="entry name" value="PHOSPHOLIPASE_CARBOXYLESTERASE_THIOESTERASE DOMAIN-CONTAINING PROTEIN"/>
    <property type="match status" value="1"/>
</dbReference>
<dbReference type="PANTHER" id="PTHR10655">
    <property type="entry name" value="LYSOPHOSPHOLIPASE-RELATED"/>
    <property type="match status" value="1"/>
</dbReference>
<evidence type="ECO:0000313" key="4">
    <source>
        <dbReference type="Proteomes" id="UP000431533"/>
    </source>
</evidence>
<dbReference type="InterPro" id="IPR050565">
    <property type="entry name" value="LYPA1-2/EST-like"/>
</dbReference>
<dbReference type="AlphaFoldDB" id="A0A8H8QTJ2"/>
<reference evidence="3 4" key="1">
    <citation type="submission" date="2018-05" db="EMBL/GenBank/DDBJ databases">
        <title>Genome sequencing and assembly of the regulated plant pathogen Lachnellula willkommii and related sister species for the development of diagnostic species identification markers.</title>
        <authorList>
            <person name="Giroux E."/>
            <person name="Bilodeau G."/>
        </authorList>
    </citation>
    <scope>NUCLEOTIDE SEQUENCE [LARGE SCALE GENOMIC DNA]</scope>
    <source>
        <strain evidence="3 4">CBS 185.66</strain>
    </source>
</reference>
<dbReference type="InterPro" id="IPR003140">
    <property type="entry name" value="PLipase/COase/thioEstase"/>
</dbReference>
<accession>A0A8H8QTJ2</accession>
<dbReference type="GO" id="GO:0005737">
    <property type="term" value="C:cytoplasm"/>
    <property type="evidence" value="ECO:0007669"/>
    <property type="project" value="TreeGrafter"/>
</dbReference>
<dbReference type="GO" id="GO:0008474">
    <property type="term" value="F:palmitoyl-(protein) hydrolase activity"/>
    <property type="evidence" value="ECO:0007669"/>
    <property type="project" value="TreeGrafter"/>
</dbReference>
<dbReference type="RefSeq" id="XP_031001064.1">
    <property type="nucleotide sequence ID" value="XM_031153785.1"/>
</dbReference>
<evidence type="ECO:0000256" key="1">
    <source>
        <dbReference type="ARBA" id="ARBA00006499"/>
    </source>
</evidence>
<keyword evidence="4" id="KW-1185">Reference proteome</keyword>
<dbReference type="OrthoDB" id="2418081at2759"/>
<dbReference type="SUPFAM" id="SSF52540">
    <property type="entry name" value="P-loop containing nucleoside triphosphate hydrolases"/>
    <property type="match status" value="1"/>
</dbReference>
<dbReference type="GO" id="GO:0052689">
    <property type="term" value="F:carboxylic ester hydrolase activity"/>
    <property type="evidence" value="ECO:0007669"/>
    <property type="project" value="TreeGrafter"/>
</dbReference>
<protein>
    <submittedName>
        <fullName evidence="3">Acyl-protein thioesterase</fullName>
    </submittedName>
</protein>
<organism evidence="3 4">
    <name type="scientific">Lachnellula hyalina</name>
    <dbReference type="NCBI Taxonomy" id="1316788"/>
    <lineage>
        <taxon>Eukaryota</taxon>
        <taxon>Fungi</taxon>
        <taxon>Dikarya</taxon>
        <taxon>Ascomycota</taxon>
        <taxon>Pezizomycotina</taxon>
        <taxon>Leotiomycetes</taxon>
        <taxon>Helotiales</taxon>
        <taxon>Lachnaceae</taxon>
        <taxon>Lachnellula</taxon>
    </lineage>
</organism>
<comment type="similarity">
    <text evidence="1">Belongs to the AB hydrolase superfamily. AB hydrolase 2 family.</text>
</comment>
<dbReference type="EMBL" id="QGMH01000297">
    <property type="protein sequence ID" value="TVY22276.1"/>
    <property type="molecule type" value="Genomic_DNA"/>
</dbReference>
<comment type="caution">
    <text evidence="3">The sequence shown here is derived from an EMBL/GenBank/DDBJ whole genome shotgun (WGS) entry which is preliminary data.</text>
</comment>
<dbReference type="SUPFAM" id="SSF48452">
    <property type="entry name" value="TPR-like"/>
    <property type="match status" value="1"/>
</dbReference>
<gene>
    <name evidence="3" type="ORF">LHYA1_G008868</name>
</gene>
<dbReference type="InterPro" id="IPR011990">
    <property type="entry name" value="TPR-like_helical_dom_sf"/>
</dbReference>
<evidence type="ECO:0000313" key="3">
    <source>
        <dbReference type="EMBL" id="TVY22276.1"/>
    </source>
</evidence>
<evidence type="ECO:0000259" key="2">
    <source>
        <dbReference type="Pfam" id="PF02230"/>
    </source>
</evidence>
<sequence>MANVTRPPIAGAVSTNALSDDLSDNTTTHTPTDEFIPSDTTTILAPSAEMQTHTVIFLHGREDYGSDLAKYFFDSKASDDRTLADIFPSIRWVFPTAKLRYSAQRDFEFSNSSFAEALKGEEIISQWFDVWDIATPEDREELMIEGLQESIKDILQIIKEEAQRVPLERIILGGISQGCATALLTLVAAGLDLGGFIGLCSWLPFQNKIERLPTGFINNKNEISRHIKGILSVSPEMNASLFEQADAREGTTTNTTDTVNLEASISRLSIDSKATKTTPVFLAHSQDDETVPFALGEGLHQTIKHLGFDVTWTRYEKGGHWIHPQHGVDDIFWGIFWIDCSTIQTIEQGFSKIGQICQVEGDLQSIRNWLSNITEQWLLIFDNADDPNHQTVGSYELADMGTDDAIDLLLKSIEAYDLSPSTLREKARTITETLGNLALAIVQAGAAIRQKLCRIEDYCGMYQHRRRELLSRAPTQTSSDYKYTVYTTWEVSVNMIERMSSEVASHALELLRLFSFLHFDGISEEIFQKAWVNKIGKTRSDWSALNQFQWVYKDASITWDPYYLRESIVLLSSFSLIKVDSLSNDLSIHPLVHAWACDRVSEIEQGKLVLKTAVLLADSISWEQSISGYAFRRSLASHVTTCLQGMTLETLFTSGIGAEGCCNVADRFARVLSESGQWQGAVQLEEKVYETSKRMLGEEHPSTLVSMSNLASSYSDLGRRQDAVQLNEKVYKAMKRTLGEEHPHTLISMANIASSYSNVGRGQDAVQLNRKVYKAMKKTHGEEHPHTLIAISNLANIYSFLRRGQDAV</sequence>
<name>A0A8H8QTJ2_9HELO</name>